<dbReference type="GO" id="GO:0015074">
    <property type="term" value="P:DNA integration"/>
    <property type="evidence" value="ECO:0007669"/>
    <property type="project" value="InterPro"/>
</dbReference>
<feature type="region of interest" description="Disordered" evidence="2">
    <location>
        <begin position="437"/>
        <end position="495"/>
    </location>
</feature>
<dbReference type="PROSITE" id="PS50994">
    <property type="entry name" value="INTEGRASE"/>
    <property type="match status" value="1"/>
</dbReference>
<feature type="region of interest" description="Disordered" evidence="2">
    <location>
        <begin position="665"/>
        <end position="701"/>
    </location>
</feature>
<feature type="region of interest" description="Disordered" evidence="2">
    <location>
        <begin position="1638"/>
        <end position="1673"/>
    </location>
</feature>
<comment type="caution">
    <text evidence="4">The sequence shown here is derived from an EMBL/GenBank/DDBJ whole genome shotgun (WGS) entry which is preliminary data.</text>
</comment>
<dbReference type="InterPro" id="IPR021109">
    <property type="entry name" value="Peptidase_aspartic_dom_sf"/>
</dbReference>
<dbReference type="SUPFAM" id="SSF53098">
    <property type="entry name" value="Ribonuclease H-like"/>
    <property type="match status" value="1"/>
</dbReference>
<dbReference type="PANTHER" id="PTHR24216">
    <property type="entry name" value="PAXILLIN-RELATED"/>
    <property type="match status" value="1"/>
</dbReference>
<dbReference type="PANTHER" id="PTHR24216:SF65">
    <property type="entry name" value="PAXILLIN-LIKE PROTEIN 1"/>
    <property type="match status" value="1"/>
</dbReference>
<dbReference type="STRING" id="1077348.A0A2G8S080"/>
<keyword evidence="5" id="KW-1185">Reference proteome</keyword>
<dbReference type="InterPro" id="IPR001584">
    <property type="entry name" value="Integrase_cat-core"/>
</dbReference>
<evidence type="ECO:0000313" key="5">
    <source>
        <dbReference type="Proteomes" id="UP000230002"/>
    </source>
</evidence>
<feature type="domain" description="Integrase catalytic" evidence="3">
    <location>
        <begin position="1703"/>
        <end position="1880"/>
    </location>
</feature>
<dbReference type="InterPro" id="IPR012337">
    <property type="entry name" value="RNaseH-like_sf"/>
</dbReference>
<feature type="region of interest" description="Disordered" evidence="2">
    <location>
        <begin position="1297"/>
        <end position="1346"/>
    </location>
</feature>
<name>A0A2G8S080_9APHY</name>
<dbReference type="EMBL" id="AYKW01000034">
    <property type="protein sequence ID" value="PIL27171.1"/>
    <property type="molecule type" value="Genomic_DNA"/>
</dbReference>
<proteinExistence type="predicted"/>
<dbReference type="Gene3D" id="3.30.420.10">
    <property type="entry name" value="Ribonuclease H-like superfamily/Ribonuclease H"/>
    <property type="match status" value="1"/>
</dbReference>
<feature type="compositionally biased region" description="Pro residues" evidence="2">
    <location>
        <begin position="1203"/>
        <end position="1217"/>
    </location>
</feature>
<dbReference type="Gene3D" id="2.40.70.10">
    <property type="entry name" value="Acid Proteases"/>
    <property type="match status" value="1"/>
</dbReference>
<feature type="compositionally biased region" description="Low complexity" evidence="2">
    <location>
        <begin position="1644"/>
        <end position="1670"/>
    </location>
</feature>
<organism evidence="4 5">
    <name type="scientific">Ganoderma sinense ZZ0214-1</name>
    <dbReference type="NCBI Taxonomy" id="1077348"/>
    <lineage>
        <taxon>Eukaryota</taxon>
        <taxon>Fungi</taxon>
        <taxon>Dikarya</taxon>
        <taxon>Basidiomycota</taxon>
        <taxon>Agaricomycotina</taxon>
        <taxon>Agaricomycetes</taxon>
        <taxon>Polyporales</taxon>
        <taxon>Polyporaceae</taxon>
        <taxon>Ganoderma</taxon>
    </lineage>
</organism>
<feature type="region of interest" description="Disordered" evidence="2">
    <location>
        <begin position="1155"/>
        <end position="1222"/>
    </location>
</feature>
<feature type="compositionally biased region" description="Low complexity" evidence="2">
    <location>
        <begin position="551"/>
        <end position="566"/>
    </location>
</feature>
<keyword evidence="1" id="KW-0694">RNA-binding</keyword>
<evidence type="ECO:0000256" key="1">
    <source>
        <dbReference type="ARBA" id="ARBA00022884"/>
    </source>
</evidence>
<feature type="region of interest" description="Disordered" evidence="2">
    <location>
        <begin position="549"/>
        <end position="569"/>
    </location>
</feature>
<reference evidence="4 5" key="1">
    <citation type="journal article" date="2015" name="Sci. Rep.">
        <title>Chromosome-level genome map provides insights into diverse defense mechanisms in the medicinal fungus Ganoderma sinense.</title>
        <authorList>
            <person name="Zhu Y."/>
            <person name="Xu J."/>
            <person name="Sun C."/>
            <person name="Zhou S."/>
            <person name="Xu H."/>
            <person name="Nelson D.R."/>
            <person name="Qian J."/>
            <person name="Song J."/>
            <person name="Luo H."/>
            <person name="Xiang L."/>
            <person name="Li Y."/>
            <person name="Xu Z."/>
            <person name="Ji A."/>
            <person name="Wang L."/>
            <person name="Lu S."/>
            <person name="Hayward A."/>
            <person name="Sun W."/>
            <person name="Li X."/>
            <person name="Schwartz D.C."/>
            <person name="Wang Y."/>
            <person name="Chen S."/>
        </authorList>
    </citation>
    <scope>NUCLEOTIDE SEQUENCE [LARGE SCALE GENOMIC DNA]</scope>
    <source>
        <strain evidence="4 5">ZZ0214-1</strain>
    </source>
</reference>
<accession>A0A2G8S080</accession>
<dbReference type="GO" id="GO:0005634">
    <property type="term" value="C:nucleus"/>
    <property type="evidence" value="ECO:0007669"/>
    <property type="project" value="UniProtKB-ARBA"/>
</dbReference>
<dbReference type="OrthoDB" id="2681631at2759"/>
<dbReference type="InterPro" id="IPR036397">
    <property type="entry name" value="RNaseH_sf"/>
</dbReference>
<dbReference type="GO" id="GO:0003723">
    <property type="term" value="F:RNA binding"/>
    <property type="evidence" value="ECO:0007669"/>
    <property type="project" value="UniProtKB-KW"/>
</dbReference>
<evidence type="ECO:0000259" key="3">
    <source>
        <dbReference type="PROSITE" id="PS50994"/>
    </source>
</evidence>
<evidence type="ECO:0000256" key="2">
    <source>
        <dbReference type="SAM" id="MobiDB-lite"/>
    </source>
</evidence>
<sequence>MSQEFSLDQATREWIQHEIADVITRLRPPTTGRKHAAPRLAPPEYFDGISPDFEQWKSDVQVYVAGLDKDAAISAVLGLIRGTNVNRWKRNLTQDKFVANGNSWNYTDIAAFWAELTTKFRPINYVNDAIIALDQIHIGSRRAEDFFDEWEDLASRAGENKDTPNNIYRLKNALPSGYLVAISTMPTKPATYAEWKNTIINMDNDRIIFNRQIHDFTRRPPPQRPLPVHRPGTPNPNMPLHDTHLHYYQPQYPPPRPYYPHRPQMPMMPGDRRTGTGVTYGGAGQPMDIDRLNARPCRKCGAKKTEKGTCGDMWHIPNRTGAAALQKRRWEERDSREEFLEEIRRFHQEDPEDFLAQTTGMEIPSYCGEPGPPMEHPTEGYVDSYDEIRDQMDDYEQHFPYGPTVSSLYYIVVVPGSGNTDFGSPLDFSFSPASLARSSSYSSPARRESYSSPFARLSPGPSRPVRSHRSLAESFPDPLSSPSPFVSASPFDRRRTSPSLVPRTVYIIWSPPRGFLSVSVEAARSLADDPHFLADINHLAGLIEESRRFHTPSPTSLSTPSSPTPRSHTDRLVSPFEFLPPAFRQRSYSDSFFAVSSARWRRELRALGVAEENFPTELDSQEVAPEDDTFGSALSPDSETELALPGSLPSPPVRVSNLASAVQSLPTTTAPSASRLPTPDPTARPVKVEQEEPTPLTGPVARAPSIASVSVAPAPVIPPSFSTTTATPQVAPASISKMAQAAKQTMPVRGEKTCPKFDEADPTSLHRYFDDLEALFVRHSMPDADQDDWKVRKELAGRYPPAAVEYGWKSFPEFTEVTKNYTDFQDAVYALYPGVTKDREFTTTDVHRAIDEQLRVKYINDVNDYSRYYVKLRPMLANLLKKSRITNLEANQFLADALDPSLKPLITTRLLHAYSNRTADTPYTVEQFHQSTVYIFLHRNDDAEAIFRSPGSSSRIVSTPVAPAPVPVPATAPAPPIPQALPPIKQEDVKSLALLLQQQIAENWHNQGPPRDHPPHMRGGFGGYGGGPNYGRRPMRCYYCGKENCDTKTCPEVMDDIRAHKIRHERNQIVLYDGSPLHVGFNGQTMREQVNTYCDRNAHTAPRPVDHMLLEIVPNAPECESQSLDYESAVQFHLAEAERLRNERSRNLKFDGVVIPQRMNRGPPRRVAPTSARAVDQARGTSPSAPAAPPPAQPVAPLDASPVVPPPAPSAPQPAAPVHPYANVRPVNDAPLATRPIAPFRAVAPGHIDPATVIRAPVAVATADDRVYNRAVESMPFVTLTLDELIGVAPGVRRRLHEATSGRKVVKPPEQRPTAPDVPAKPTSAQVATEVPADTRPADPKPAAAQRQVPGILNVLPPQQGVIGPAVRQAFVETVPDEDDPVSMNAMEEAQIAAATAESLEHTGSSAAESTVPAVDVFLADVASGGALPIAGEDSHPIRILWCIINEADVAECILDGGSQIASISEECCSRLKLPIDPLVTMNVRSANGSLDGAIGLARDVPVRLTPKIVVFLQLFVIRNAAYDVLLGRPFEVLLKAHTENFSPDLQFLTSAHDGSNRGFSDLEDLLEDGDATAFVFEYDAREDKASAVAYSKLPDLDSSSVTLAYLLSCDGFGLDTSTQEKLTQSHSVDVFLSSLESPAPEFSSPDRSSSSKTSKPTKQSPPSSPSRSSIAVPEPDRAALVDSFLATKKKYKPVALKTRPLLADLPEKFRIERKIIGDPLADMPPLNPNPPSERYKYFAHARCATTSWVEGHALLSETARTLGEWLFQDIICRWNALSEIVTDNGAPWVAACTYLADKYHLHHIRVSGYNSQANGIVERPHFNVRDALFKATEGDGAHWHSSVHTVLWADRTSVRRRLGCSPFFAVTGSHPILPLDFKEATYLVGPPEGILTTEELIALRAIALQKRADDVDRLRSAVYAQRLQEAEDFESRNRATTRDFDAQPGSLHRWMTFMG</sequence>
<dbReference type="CDD" id="cd00303">
    <property type="entry name" value="retropepsin_like"/>
    <property type="match status" value="1"/>
</dbReference>
<protein>
    <recommendedName>
        <fullName evidence="3">Integrase catalytic domain-containing protein</fullName>
    </recommendedName>
</protein>
<feature type="compositionally biased region" description="Low complexity" evidence="2">
    <location>
        <begin position="474"/>
        <end position="490"/>
    </location>
</feature>
<gene>
    <name evidence="4" type="ORF">GSI_10313</name>
</gene>
<dbReference type="Proteomes" id="UP000230002">
    <property type="component" value="Unassembled WGS sequence"/>
</dbReference>
<feature type="region of interest" description="Disordered" evidence="2">
    <location>
        <begin position="616"/>
        <end position="651"/>
    </location>
</feature>
<evidence type="ECO:0000313" key="4">
    <source>
        <dbReference type="EMBL" id="PIL27171.1"/>
    </source>
</evidence>